<dbReference type="HAMAP" id="MF_01448">
    <property type="entry name" value="UPF0473"/>
    <property type="match status" value="1"/>
</dbReference>
<dbReference type="PANTHER" id="PTHR40066">
    <property type="entry name" value="UPF0473 PROTEIN CBO2561/CLC_2432"/>
    <property type="match status" value="1"/>
</dbReference>
<reference evidence="1" key="1">
    <citation type="journal article" date="2013" name="Environ. Microbiol.">
        <title>Microbiota from the distal guts of lean and obese adolescents exhibit partial functional redundancy besides clear differences in community structure.</title>
        <authorList>
            <person name="Ferrer M."/>
            <person name="Ruiz A."/>
            <person name="Lanza F."/>
            <person name="Haange S.B."/>
            <person name="Oberbach A."/>
            <person name="Till H."/>
            <person name="Bargiela R."/>
            <person name="Campoy C."/>
            <person name="Segura M.T."/>
            <person name="Richter M."/>
            <person name="von Bergen M."/>
            <person name="Seifert J."/>
            <person name="Suarez A."/>
        </authorList>
    </citation>
    <scope>NUCLEOTIDE SEQUENCE</scope>
</reference>
<dbReference type="Pfam" id="PF06949">
    <property type="entry name" value="DUF1292"/>
    <property type="match status" value="1"/>
</dbReference>
<evidence type="ECO:0000313" key="1">
    <source>
        <dbReference type="EMBL" id="EKC74350.1"/>
    </source>
</evidence>
<protein>
    <submittedName>
        <fullName evidence="1">Protein containing DUF1292</fullName>
    </submittedName>
</protein>
<dbReference type="AlphaFoldDB" id="K1U7R1"/>
<accession>K1U7R1</accession>
<dbReference type="EMBL" id="AJWZ01001249">
    <property type="protein sequence ID" value="EKC74350.1"/>
    <property type="molecule type" value="Genomic_DNA"/>
</dbReference>
<gene>
    <name evidence="1" type="ORF">OBE_01927</name>
</gene>
<sequence length="99" mass="11420">MENNSFTMLNEAGEEVKYDVLFTFDNEETNKSYIAYTDNTYDDDGNISVYASTYDPNSSEVILGKIETENEWKVVETILNTIQQEVRQADNIENSNEQE</sequence>
<proteinExistence type="inferred from homology"/>
<name>K1U7R1_9ZZZZ</name>
<organism evidence="1">
    <name type="scientific">human gut metagenome</name>
    <dbReference type="NCBI Taxonomy" id="408170"/>
    <lineage>
        <taxon>unclassified sequences</taxon>
        <taxon>metagenomes</taxon>
        <taxon>organismal metagenomes</taxon>
    </lineage>
</organism>
<dbReference type="InterPro" id="IPR009711">
    <property type="entry name" value="UPF0473"/>
</dbReference>
<dbReference type="PANTHER" id="PTHR40066:SF1">
    <property type="entry name" value="UPF0473 PROTEIN CBO2561_CLC_2432"/>
    <property type="match status" value="1"/>
</dbReference>
<comment type="caution">
    <text evidence="1">The sequence shown here is derived from an EMBL/GenBank/DDBJ whole genome shotgun (WGS) entry which is preliminary data.</text>
</comment>